<proteinExistence type="predicted"/>
<accession>A0A0A9CD74</accession>
<evidence type="ECO:0000313" key="1">
    <source>
        <dbReference type="EMBL" id="JAD73516.1"/>
    </source>
</evidence>
<reference evidence="1" key="1">
    <citation type="submission" date="2014-09" db="EMBL/GenBank/DDBJ databases">
        <authorList>
            <person name="Magalhaes I.L.F."/>
            <person name="Oliveira U."/>
            <person name="Santos F.R."/>
            <person name="Vidigal T.H.D.A."/>
            <person name="Brescovit A.D."/>
            <person name="Santos A.J."/>
        </authorList>
    </citation>
    <scope>NUCLEOTIDE SEQUENCE</scope>
    <source>
        <tissue evidence="1">Shoot tissue taken approximately 20 cm above the soil surface</tissue>
    </source>
</reference>
<organism evidence="1">
    <name type="scientific">Arundo donax</name>
    <name type="common">Giant reed</name>
    <name type="synonym">Donax arundinaceus</name>
    <dbReference type="NCBI Taxonomy" id="35708"/>
    <lineage>
        <taxon>Eukaryota</taxon>
        <taxon>Viridiplantae</taxon>
        <taxon>Streptophyta</taxon>
        <taxon>Embryophyta</taxon>
        <taxon>Tracheophyta</taxon>
        <taxon>Spermatophyta</taxon>
        <taxon>Magnoliopsida</taxon>
        <taxon>Liliopsida</taxon>
        <taxon>Poales</taxon>
        <taxon>Poaceae</taxon>
        <taxon>PACMAD clade</taxon>
        <taxon>Arundinoideae</taxon>
        <taxon>Arundineae</taxon>
        <taxon>Arundo</taxon>
    </lineage>
</organism>
<dbReference type="EMBL" id="GBRH01224379">
    <property type="protein sequence ID" value="JAD73516.1"/>
    <property type="molecule type" value="Transcribed_RNA"/>
</dbReference>
<protein>
    <submittedName>
        <fullName evidence="1">Uncharacterized protein</fullName>
    </submittedName>
</protein>
<dbReference type="AlphaFoldDB" id="A0A0A9CD74"/>
<reference evidence="1" key="2">
    <citation type="journal article" date="2015" name="Data Brief">
        <title>Shoot transcriptome of the giant reed, Arundo donax.</title>
        <authorList>
            <person name="Barrero R.A."/>
            <person name="Guerrero F.D."/>
            <person name="Moolhuijzen P."/>
            <person name="Goolsby J.A."/>
            <person name="Tidwell J."/>
            <person name="Bellgard S.E."/>
            <person name="Bellgard M.I."/>
        </authorList>
    </citation>
    <scope>NUCLEOTIDE SEQUENCE</scope>
    <source>
        <tissue evidence="1">Shoot tissue taken approximately 20 cm above the soil surface</tissue>
    </source>
</reference>
<sequence length="18" mass="2088">MAARQCAYSPARLRRHNS</sequence>
<name>A0A0A9CD74_ARUDO</name>